<dbReference type="Gene3D" id="1.25.10.10">
    <property type="entry name" value="Leucine-rich Repeat Variant"/>
    <property type="match status" value="2"/>
</dbReference>
<dbReference type="PANTHER" id="PTHR23314">
    <property type="entry name" value="SPERM-ASSOCIATED ANTIGEN 6 ARMADILLO REPEAT-CONTAINING"/>
    <property type="match status" value="1"/>
</dbReference>
<protein>
    <recommendedName>
        <fullName evidence="3">Sperm-associated antigen 6</fullName>
    </recommendedName>
</protein>
<dbReference type="EMBL" id="CM035439">
    <property type="protein sequence ID" value="KAH7284085.1"/>
    <property type="molecule type" value="Genomic_DNA"/>
</dbReference>
<sequence length="516" mass="55092">MAATTRSILQVLETYQKSRIAFVQTISELATKPQNVEVLHNAGVMQLLKPLLLDCVPQVQQTAAIGLSRLASYSEELAEAVVSHKILPQLLTSLTDQNRFSKKAAASVLKAVAKHTEALAQAVVDAGTLEPLVLCLEEFDPAVKEIGASALAQVARHSAKLAQAVADAGAIQFLVLCVQEPELSLRRASALALADIAKHTPELAQMVVDAKTVTLVAPLVTHGDKGLKKQVCCCLSSIAKHSVELAEIVVAADVFPKVFLSLKDTEPQVRRNAAIVIREVCKHNPQLAQVVISNGGAAALVENVTDTYGSERLPGIMALGYISAFDESLANVIVASNGIPPLLDALCNEQEDHIKSASAWSLGQIGRHSSVHALAIAEAGVLPRLVSTFLSPASSEDLQNKCKRALKAITDHLTHLPALDALLQGPRLPDGVLKFVVAQLAKVLPNDADARTKFVTSGGFEKLQKLQPLEPGSELKEHIDKINTYYPIEIVHYYSPGYSETLLQKLTGSKPAVAAA</sequence>
<gene>
    <name evidence="1" type="ORF">KP509_34G038900</name>
</gene>
<dbReference type="InterPro" id="IPR011989">
    <property type="entry name" value="ARM-like"/>
</dbReference>
<dbReference type="AlphaFoldDB" id="A0A8T2QKP8"/>
<keyword evidence="2" id="KW-1185">Reference proteome</keyword>
<reference evidence="1" key="1">
    <citation type="submission" date="2021-08" db="EMBL/GenBank/DDBJ databases">
        <title>WGS assembly of Ceratopteris richardii.</title>
        <authorList>
            <person name="Marchant D.B."/>
            <person name="Chen G."/>
            <person name="Jenkins J."/>
            <person name="Shu S."/>
            <person name="Leebens-Mack J."/>
            <person name="Grimwood J."/>
            <person name="Schmutz J."/>
            <person name="Soltis P."/>
            <person name="Soltis D."/>
            <person name="Chen Z.-H."/>
        </authorList>
    </citation>
    <scope>NUCLEOTIDE SEQUENCE</scope>
    <source>
        <strain evidence="1">Whitten #5841</strain>
        <tissue evidence="1">Leaf</tissue>
    </source>
</reference>
<dbReference type="InterPro" id="IPR016024">
    <property type="entry name" value="ARM-type_fold"/>
</dbReference>
<dbReference type="SMART" id="SM00185">
    <property type="entry name" value="ARM"/>
    <property type="match status" value="9"/>
</dbReference>
<proteinExistence type="predicted"/>
<evidence type="ECO:0000313" key="2">
    <source>
        <dbReference type="Proteomes" id="UP000825935"/>
    </source>
</evidence>
<organism evidence="1 2">
    <name type="scientific">Ceratopteris richardii</name>
    <name type="common">Triangle waterfern</name>
    <dbReference type="NCBI Taxonomy" id="49495"/>
    <lineage>
        <taxon>Eukaryota</taxon>
        <taxon>Viridiplantae</taxon>
        <taxon>Streptophyta</taxon>
        <taxon>Embryophyta</taxon>
        <taxon>Tracheophyta</taxon>
        <taxon>Polypodiopsida</taxon>
        <taxon>Polypodiidae</taxon>
        <taxon>Polypodiales</taxon>
        <taxon>Pteridineae</taxon>
        <taxon>Pteridaceae</taxon>
        <taxon>Parkerioideae</taxon>
        <taxon>Ceratopteris</taxon>
    </lineage>
</organism>
<dbReference type="OrthoDB" id="522946at2759"/>
<dbReference type="OMA" id="CECIEQS"/>
<dbReference type="Proteomes" id="UP000825935">
    <property type="component" value="Chromosome 34"/>
</dbReference>
<dbReference type="GO" id="GO:0015630">
    <property type="term" value="C:microtubule cytoskeleton"/>
    <property type="evidence" value="ECO:0007669"/>
    <property type="project" value="TreeGrafter"/>
</dbReference>
<dbReference type="PANTHER" id="PTHR23314:SF0">
    <property type="entry name" value="SPERM-ASSOCIATED ANTIGEN 6"/>
    <property type="match status" value="1"/>
</dbReference>
<evidence type="ECO:0000313" key="1">
    <source>
        <dbReference type="EMBL" id="KAH7284085.1"/>
    </source>
</evidence>
<dbReference type="SUPFAM" id="SSF48371">
    <property type="entry name" value="ARM repeat"/>
    <property type="match status" value="1"/>
</dbReference>
<dbReference type="GO" id="GO:0003341">
    <property type="term" value="P:cilium movement"/>
    <property type="evidence" value="ECO:0007669"/>
    <property type="project" value="TreeGrafter"/>
</dbReference>
<evidence type="ECO:0008006" key="3">
    <source>
        <dbReference type="Google" id="ProtNLM"/>
    </source>
</evidence>
<name>A0A8T2QKP8_CERRI</name>
<dbReference type="InterPro" id="IPR000225">
    <property type="entry name" value="Armadillo"/>
</dbReference>
<dbReference type="GO" id="GO:0008017">
    <property type="term" value="F:microtubule binding"/>
    <property type="evidence" value="ECO:0007669"/>
    <property type="project" value="TreeGrafter"/>
</dbReference>
<comment type="caution">
    <text evidence="1">The sequence shown here is derived from an EMBL/GenBank/DDBJ whole genome shotgun (WGS) entry which is preliminary data.</text>
</comment>
<accession>A0A8T2QKP8</accession>